<dbReference type="GeneID" id="79271776"/>
<gene>
    <name evidence="2" type="ORF">ACFQKD_00635</name>
</gene>
<reference evidence="2 3" key="1">
    <citation type="journal article" date="2019" name="Int. J. Syst. Evol. Microbiol.">
        <title>The Global Catalogue of Microorganisms (GCM) 10K type strain sequencing project: providing services to taxonomists for standard genome sequencing and annotation.</title>
        <authorList>
            <consortium name="The Broad Institute Genomics Platform"/>
            <consortium name="The Broad Institute Genome Sequencing Center for Infectious Disease"/>
            <person name="Wu L."/>
            <person name="Ma J."/>
        </authorList>
    </citation>
    <scope>NUCLEOTIDE SEQUENCE [LARGE SCALE GENOMIC DNA]</scope>
    <source>
        <strain evidence="2 3">DT55</strain>
    </source>
</reference>
<dbReference type="Pfam" id="PF11213">
    <property type="entry name" value="DUF3006"/>
    <property type="match status" value="1"/>
</dbReference>
<proteinExistence type="predicted"/>
<evidence type="ECO:0000256" key="1">
    <source>
        <dbReference type="SAM" id="MobiDB-lite"/>
    </source>
</evidence>
<evidence type="ECO:0000313" key="2">
    <source>
        <dbReference type="EMBL" id="MFC7095797.1"/>
    </source>
</evidence>
<dbReference type="RefSeq" id="WP_276239785.1">
    <property type="nucleotide sequence ID" value="NZ_CP119991.1"/>
</dbReference>
<comment type="caution">
    <text evidence="2">The sequence shown here is derived from an EMBL/GenBank/DDBJ whole genome shotgun (WGS) entry which is preliminary data.</text>
</comment>
<feature type="compositionally biased region" description="Acidic residues" evidence="1">
    <location>
        <begin position="92"/>
        <end position="107"/>
    </location>
</feature>
<dbReference type="Proteomes" id="UP001596388">
    <property type="component" value="Unassembled WGS sequence"/>
</dbReference>
<dbReference type="InterPro" id="IPR021377">
    <property type="entry name" value="DUF3006"/>
</dbReference>
<dbReference type="AlphaFoldDB" id="A0ABD5WU23"/>
<sequence length="107" mass="11374">MSDVPDGEHAAVVDRIEDGLAALEIDADDGRYELLVDPSALPSEARHANAAVTVEVADGSLVAATYRPEETDARLSRAQSLFDRIARRPPGADEDPADGDDGDDDEE</sequence>
<name>A0ABD5WU23_9EURY</name>
<protein>
    <submittedName>
        <fullName evidence="2">DUF3006 domain-containing protein</fullName>
    </submittedName>
</protein>
<feature type="region of interest" description="Disordered" evidence="1">
    <location>
        <begin position="70"/>
        <end position="107"/>
    </location>
</feature>
<evidence type="ECO:0000313" key="3">
    <source>
        <dbReference type="Proteomes" id="UP001596388"/>
    </source>
</evidence>
<accession>A0ABD5WU23</accession>
<organism evidence="2 3">
    <name type="scientific">Halobaculum marinum</name>
    <dbReference type="NCBI Taxonomy" id="3031996"/>
    <lineage>
        <taxon>Archaea</taxon>
        <taxon>Methanobacteriati</taxon>
        <taxon>Methanobacteriota</taxon>
        <taxon>Stenosarchaea group</taxon>
        <taxon>Halobacteria</taxon>
        <taxon>Halobacteriales</taxon>
        <taxon>Haloferacaceae</taxon>
        <taxon>Halobaculum</taxon>
    </lineage>
</organism>
<dbReference type="EMBL" id="JBHTAG010000001">
    <property type="protein sequence ID" value="MFC7095797.1"/>
    <property type="molecule type" value="Genomic_DNA"/>
</dbReference>
<keyword evidence="3" id="KW-1185">Reference proteome</keyword>